<accession>A7III4</accession>
<dbReference type="STRING" id="78245.Xaut_2585"/>
<dbReference type="GO" id="GO:0006974">
    <property type="term" value="P:DNA damage response"/>
    <property type="evidence" value="ECO:0007669"/>
    <property type="project" value="TreeGrafter"/>
</dbReference>
<sequence length="245" mass="25607">MRAGAALAVLMVFVAAASAAGAQSAARADASVPLANVEVRGSATVSLVPDMAIVSLAVVTRAEKAPAALDQNSAEAARLIAFCKESGIDGALIRYGPVRVTPRFRTANDGRGAVQEDGYEASNMIRVKLADLSKVGAFVRDAIDHGANRVNGVEFNIADRDTASETARAAAFADAQRKAQHLAGLAHLKLERVLRIIYPPRAAEAAGEVNFDLPMQPRLNVPLEAGTIDLHAEVDVTWSATGSAK</sequence>
<evidence type="ECO:0000256" key="1">
    <source>
        <dbReference type="SAM" id="SignalP"/>
    </source>
</evidence>
<dbReference type="PANTHER" id="PTHR34387:SF1">
    <property type="entry name" value="PERIPLASMIC IMMUNOGENIC PROTEIN"/>
    <property type="match status" value="1"/>
</dbReference>
<protein>
    <recommendedName>
        <fullName evidence="4">DUF541 domain-containing protein</fullName>
    </recommendedName>
</protein>
<feature type="signal peptide" evidence="1">
    <location>
        <begin position="1"/>
        <end position="19"/>
    </location>
</feature>
<dbReference type="Gene3D" id="3.30.110.170">
    <property type="entry name" value="Protein of unknown function (DUF541), domain 1"/>
    <property type="match status" value="1"/>
</dbReference>
<gene>
    <name evidence="2" type="ordered locus">Xaut_2585</name>
</gene>
<evidence type="ECO:0008006" key="4">
    <source>
        <dbReference type="Google" id="ProtNLM"/>
    </source>
</evidence>
<keyword evidence="1" id="KW-0732">Signal</keyword>
<dbReference type="HOGENOM" id="CLU_080344_1_0_5"/>
<dbReference type="eggNOG" id="COG2968">
    <property type="taxonomic scope" value="Bacteria"/>
</dbReference>
<dbReference type="AlphaFoldDB" id="A7III4"/>
<organism evidence="2 3">
    <name type="scientific">Xanthobacter autotrophicus (strain ATCC BAA-1158 / Py2)</name>
    <dbReference type="NCBI Taxonomy" id="78245"/>
    <lineage>
        <taxon>Bacteria</taxon>
        <taxon>Pseudomonadati</taxon>
        <taxon>Pseudomonadota</taxon>
        <taxon>Alphaproteobacteria</taxon>
        <taxon>Hyphomicrobiales</taxon>
        <taxon>Xanthobacteraceae</taxon>
        <taxon>Xanthobacter</taxon>
    </lineage>
</organism>
<evidence type="ECO:0000313" key="3">
    <source>
        <dbReference type="Proteomes" id="UP000002417"/>
    </source>
</evidence>
<proteinExistence type="predicted"/>
<dbReference type="KEGG" id="xau:Xaut_2585"/>
<dbReference type="InterPro" id="IPR007497">
    <property type="entry name" value="SIMPL/DUF541"/>
</dbReference>
<dbReference type="Pfam" id="PF04402">
    <property type="entry name" value="SIMPL"/>
    <property type="match status" value="1"/>
</dbReference>
<reference evidence="2 3" key="1">
    <citation type="submission" date="2007-07" db="EMBL/GenBank/DDBJ databases">
        <title>Complete sequence of chromosome of Xanthobacter autotrophicus Py2.</title>
        <authorList>
            <consortium name="US DOE Joint Genome Institute"/>
            <person name="Copeland A."/>
            <person name="Lucas S."/>
            <person name="Lapidus A."/>
            <person name="Barry K."/>
            <person name="Glavina del Rio T."/>
            <person name="Hammon N."/>
            <person name="Israni S."/>
            <person name="Dalin E."/>
            <person name="Tice H."/>
            <person name="Pitluck S."/>
            <person name="Sims D."/>
            <person name="Brettin T."/>
            <person name="Bruce D."/>
            <person name="Detter J.C."/>
            <person name="Han C."/>
            <person name="Tapia R."/>
            <person name="Brainard J."/>
            <person name="Schmutz J."/>
            <person name="Larimer F."/>
            <person name="Land M."/>
            <person name="Hauser L."/>
            <person name="Kyrpides N."/>
            <person name="Kim E."/>
            <person name="Ensigns S.A."/>
            <person name="Richardson P."/>
        </authorList>
    </citation>
    <scope>NUCLEOTIDE SEQUENCE [LARGE SCALE GENOMIC DNA]</scope>
    <source>
        <strain evidence="3">ATCC BAA-1158 / Py2</strain>
    </source>
</reference>
<dbReference type="PANTHER" id="PTHR34387">
    <property type="entry name" value="SLR1258 PROTEIN"/>
    <property type="match status" value="1"/>
</dbReference>
<dbReference type="Proteomes" id="UP000002417">
    <property type="component" value="Chromosome"/>
</dbReference>
<feature type="chain" id="PRO_5002708711" description="DUF541 domain-containing protein" evidence="1">
    <location>
        <begin position="20"/>
        <end position="245"/>
    </location>
</feature>
<name>A7III4_XANP2</name>
<dbReference type="EMBL" id="CP000781">
    <property type="protein sequence ID" value="ABS67827.1"/>
    <property type="molecule type" value="Genomic_DNA"/>
</dbReference>
<keyword evidence="3" id="KW-1185">Reference proteome</keyword>
<dbReference type="Gene3D" id="3.30.70.2970">
    <property type="entry name" value="Protein of unknown function (DUF541), domain 2"/>
    <property type="match status" value="1"/>
</dbReference>
<dbReference type="InterPro" id="IPR052022">
    <property type="entry name" value="26kDa_periplasmic_antigen"/>
</dbReference>
<dbReference type="PhylomeDB" id="A7III4"/>
<evidence type="ECO:0000313" key="2">
    <source>
        <dbReference type="EMBL" id="ABS67827.1"/>
    </source>
</evidence>